<dbReference type="GO" id="GO:0055052">
    <property type="term" value="C:ATP-binding cassette (ABC) transporter complex, substrate-binding subunit-containing"/>
    <property type="evidence" value="ECO:0007669"/>
    <property type="project" value="TreeGrafter"/>
</dbReference>
<dbReference type="GO" id="GO:0042956">
    <property type="term" value="P:maltodextrin transmembrane transport"/>
    <property type="evidence" value="ECO:0007669"/>
    <property type="project" value="TreeGrafter"/>
</dbReference>
<dbReference type="PANTHER" id="PTHR30061">
    <property type="entry name" value="MALTOSE-BINDING PERIPLASMIC PROTEIN"/>
    <property type="match status" value="1"/>
</dbReference>
<evidence type="ECO:0000256" key="2">
    <source>
        <dbReference type="ARBA" id="ARBA00022448"/>
    </source>
</evidence>
<dbReference type="InterPro" id="IPR006059">
    <property type="entry name" value="SBP"/>
</dbReference>
<evidence type="ECO:0000313" key="6">
    <source>
        <dbReference type="Proteomes" id="UP000823890"/>
    </source>
</evidence>
<evidence type="ECO:0000256" key="1">
    <source>
        <dbReference type="ARBA" id="ARBA00008520"/>
    </source>
</evidence>
<protein>
    <submittedName>
        <fullName evidence="5">ABC transporter substrate-binding protein</fullName>
    </submittedName>
</protein>
<dbReference type="Proteomes" id="UP000823890">
    <property type="component" value="Unassembled WGS sequence"/>
</dbReference>
<reference evidence="5" key="2">
    <citation type="submission" date="2021-04" db="EMBL/GenBank/DDBJ databases">
        <authorList>
            <person name="Gilroy R."/>
        </authorList>
    </citation>
    <scope>NUCLEOTIDE SEQUENCE</scope>
    <source>
        <strain evidence="5">ChiW19-954</strain>
    </source>
</reference>
<feature type="signal peptide" evidence="4">
    <location>
        <begin position="1"/>
        <end position="20"/>
    </location>
</feature>
<reference evidence="5" key="1">
    <citation type="journal article" date="2021" name="PeerJ">
        <title>Extensive microbial diversity within the chicken gut microbiome revealed by metagenomics and culture.</title>
        <authorList>
            <person name="Gilroy R."/>
            <person name="Ravi A."/>
            <person name="Getino M."/>
            <person name="Pursley I."/>
            <person name="Horton D.L."/>
            <person name="Alikhan N.F."/>
            <person name="Baker D."/>
            <person name="Gharbi K."/>
            <person name="Hall N."/>
            <person name="Watson M."/>
            <person name="Adriaenssens E.M."/>
            <person name="Foster-Nyarko E."/>
            <person name="Jarju S."/>
            <person name="Secka A."/>
            <person name="Antonio M."/>
            <person name="Oren A."/>
            <person name="Chaudhuri R.R."/>
            <person name="La Ragione R."/>
            <person name="Hildebrand F."/>
            <person name="Pallen M.J."/>
        </authorList>
    </citation>
    <scope>NUCLEOTIDE SEQUENCE</scope>
    <source>
        <strain evidence="5">ChiW19-954</strain>
    </source>
</reference>
<dbReference type="AlphaFoldDB" id="A0A9D2NPU7"/>
<sequence>MKRKRLLALVLAAAMVGSLATGCGSSGSDSSDGSDSSSSGSTGKVYYLNFKPEQADQWVELAQTYTDETGVQVDVQTAASGTYESQLKSEMAKDEAPTLFQVNGPVGLATWKDYCYDLSDSDVYKDVSSDDYVLKDGDQVLGIAYVIETYGLIYNKALLNDYFDADWSTVKSIDELNNFEALKTVAEEIQAHKDDLGVEGAFTSAGMDSSSDWRFKTHLANLPIYYEYKDKGITSTDAIEGTYLDNYKQVWDLYINNSTCEPSMISSKTGDDATSEFALGEAVFYQNGTWAYNDIKDNEVADEDLGMLPIYIGAEGEEDQGLCTGSENYWCVNKNASEADIQATLDFMKWVVESDEGRDMLANQMGFVTPFTTFSDYLPSNPLVQANEEYNEAGKTPVSWNFTTMPSENWKNNVGSALLEYAQGTGDWSAVETAFVDGWATEYAAANE</sequence>
<gene>
    <name evidence="5" type="ORF">H9758_12090</name>
</gene>
<dbReference type="PANTHER" id="PTHR30061:SF50">
    <property type="entry name" value="MALTOSE_MALTODEXTRIN-BINDING PERIPLASMIC PROTEIN"/>
    <property type="match status" value="1"/>
</dbReference>
<dbReference type="EMBL" id="DWWO01000144">
    <property type="protein sequence ID" value="HJC35306.1"/>
    <property type="molecule type" value="Genomic_DNA"/>
</dbReference>
<dbReference type="Pfam" id="PF13416">
    <property type="entry name" value="SBP_bac_8"/>
    <property type="match status" value="1"/>
</dbReference>
<feature type="chain" id="PRO_5038579959" evidence="4">
    <location>
        <begin position="21"/>
        <end position="448"/>
    </location>
</feature>
<dbReference type="PROSITE" id="PS51257">
    <property type="entry name" value="PROKAR_LIPOPROTEIN"/>
    <property type="match status" value="1"/>
</dbReference>
<comment type="similarity">
    <text evidence="1">Belongs to the bacterial solute-binding protein 1 family.</text>
</comment>
<dbReference type="GO" id="GO:0015768">
    <property type="term" value="P:maltose transport"/>
    <property type="evidence" value="ECO:0007669"/>
    <property type="project" value="TreeGrafter"/>
</dbReference>
<evidence type="ECO:0000256" key="4">
    <source>
        <dbReference type="SAM" id="SignalP"/>
    </source>
</evidence>
<keyword evidence="2" id="KW-0813">Transport</keyword>
<accession>A0A9D2NPU7</accession>
<dbReference type="Gene3D" id="3.40.190.10">
    <property type="entry name" value="Periplasmic binding protein-like II"/>
    <property type="match status" value="1"/>
</dbReference>
<organism evidence="5 6">
    <name type="scientific">Candidatus Mediterraneibacter faecipullorum</name>
    <dbReference type="NCBI Taxonomy" id="2838670"/>
    <lineage>
        <taxon>Bacteria</taxon>
        <taxon>Bacillati</taxon>
        <taxon>Bacillota</taxon>
        <taxon>Clostridia</taxon>
        <taxon>Lachnospirales</taxon>
        <taxon>Lachnospiraceae</taxon>
        <taxon>Mediterraneibacter</taxon>
    </lineage>
</organism>
<dbReference type="SUPFAM" id="SSF53850">
    <property type="entry name" value="Periplasmic binding protein-like II"/>
    <property type="match status" value="1"/>
</dbReference>
<evidence type="ECO:0000256" key="3">
    <source>
        <dbReference type="ARBA" id="ARBA00022729"/>
    </source>
</evidence>
<proteinExistence type="inferred from homology"/>
<name>A0A9D2NPU7_9FIRM</name>
<keyword evidence="3 4" id="KW-0732">Signal</keyword>
<evidence type="ECO:0000313" key="5">
    <source>
        <dbReference type="EMBL" id="HJC35306.1"/>
    </source>
</evidence>
<dbReference type="GO" id="GO:1901982">
    <property type="term" value="F:maltose binding"/>
    <property type="evidence" value="ECO:0007669"/>
    <property type="project" value="TreeGrafter"/>
</dbReference>
<comment type="caution">
    <text evidence="5">The sequence shown here is derived from an EMBL/GenBank/DDBJ whole genome shotgun (WGS) entry which is preliminary data.</text>
</comment>